<dbReference type="InterPro" id="IPR002350">
    <property type="entry name" value="Kazal_dom"/>
</dbReference>
<dbReference type="Pfam" id="PF00754">
    <property type="entry name" value="F5_F8_type_C"/>
    <property type="match status" value="3"/>
</dbReference>
<comment type="similarity">
    <text evidence="2">Belongs to the venom Kunitz-type family. Sea anemone type 2 potassium channel toxin subfamily.</text>
</comment>
<dbReference type="Gene3D" id="2.60.120.260">
    <property type="entry name" value="Galactose-binding domain-like"/>
    <property type="match status" value="3"/>
</dbReference>
<gene>
    <name evidence="11" type="primary">AGRN</name>
    <name evidence="11" type="ORF">AWC38_SpisGene21507</name>
</gene>
<dbReference type="PANTHER" id="PTHR10913:SF45">
    <property type="entry name" value="FOLLISTATIN, ISOFORM A-RELATED"/>
    <property type="match status" value="1"/>
</dbReference>
<keyword evidence="3" id="KW-0646">Protease inhibitor</keyword>
<dbReference type="Gene3D" id="4.10.410.10">
    <property type="entry name" value="Pancreatic trypsin inhibitor Kunitz domain"/>
    <property type="match status" value="1"/>
</dbReference>
<feature type="domain" description="BPTI/Kunitz inhibitor" evidence="9">
    <location>
        <begin position="118"/>
        <end position="168"/>
    </location>
</feature>
<feature type="domain" description="Kazal-like" evidence="10">
    <location>
        <begin position="600"/>
        <end position="647"/>
    </location>
</feature>
<dbReference type="CDD" id="cd00109">
    <property type="entry name" value="Kunitz-type"/>
    <property type="match status" value="1"/>
</dbReference>
<feature type="domain" description="Kazal-like" evidence="10">
    <location>
        <begin position="196"/>
        <end position="243"/>
    </location>
</feature>
<keyword evidence="12" id="KW-1185">Reference proteome</keyword>
<dbReference type="PROSITE" id="PS50022">
    <property type="entry name" value="FA58C_3"/>
    <property type="match status" value="3"/>
</dbReference>
<dbReference type="Pfam" id="PF00014">
    <property type="entry name" value="Kunitz_BPTI"/>
    <property type="match status" value="1"/>
</dbReference>
<keyword evidence="4" id="KW-0722">Serine protease inhibitor</keyword>
<dbReference type="InterPro" id="IPR002223">
    <property type="entry name" value="Kunitz_BPTI"/>
</dbReference>
<dbReference type="Proteomes" id="UP000225706">
    <property type="component" value="Unassembled WGS sequence"/>
</dbReference>
<evidence type="ECO:0000259" key="9">
    <source>
        <dbReference type="PROSITE" id="PS50279"/>
    </source>
</evidence>
<dbReference type="GO" id="GO:0042151">
    <property type="term" value="C:nematocyst"/>
    <property type="evidence" value="ECO:0007669"/>
    <property type="project" value="UniProtKB-SubCell"/>
</dbReference>
<dbReference type="CDD" id="cd00104">
    <property type="entry name" value="KAZAL_FS"/>
    <property type="match status" value="5"/>
</dbReference>
<evidence type="ECO:0000259" key="8">
    <source>
        <dbReference type="PROSITE" id="PS50022"/>
    </source>
</evidence>
<dbReference type="GO" id="GO:0004867">
    <property type="term" value="F:serine-type endopeptidase inhibitor activity"/>
    <property type="evidence" value="ECO:0007669"/>
    <property type="project" value="UniProtKB-KW"/>
</dbReference>
<dbReference type="InterPro" id="IPR008979">
    <property type="entry name" value="Galactose-bd-like_sf"/>
</dbReference>
<organism evidence="11 12">
    <name type="scientific">Stylophora pistillata</name>
    <name type="common">Smooth cauliflower coral</name>
    <dbReference type="NCBI Taxonomy" id="50429"/>
    <lineage>
        <taxon>Eukaryota</taxon>
        <taxon>Metazoa</taxon>
        <taxon>Cnidaria</taxon>
        <taxon>Anthozoa</taxon>
        <taxon>Hexacorallia</taxon>
        <taxon>Scleractinia</taxon>
        <taxon>Astrocoeniina</taxon>
        <taxon>Pocilloporidae</taxon>
        <taxon>Stylophora</taxon>
    </lineage>
</organism>
<dbReference type="InterPro" id="IPR036058">
    <property type="entry name" value="Kazal_dom_sf"/>
</dbReference>
<dbReference type="SMART" id="SM00131">
    <property type="entry name" value="KU"/>
    <property type="match status" value="1"/>
</dbReference>
<dbReference type="Gene3D" id="3.30.60.30">
    <property type="match status" value="5"/>
</dbReference>
<dbReference type="GO" id="GO:0030154">
    <property type="term" value="P:cell differentiation"/>
    <property type="evidence" value="ECO:0007669"/>
    <property type="project" value="TreeGrafter"/>
</dbReference>
<dbReference type="SUPFAM" id="SSF100895">
    <property type="entry name" value="Kazal-type serine protease inhibitors"/>
    <property type="match status" value="5"/>
</dbReference>
<keyword evidence="7" id="KW-1133">Transmembrane helix</keyword>
<feature type="domain" description="F5/8 type C" evidence="8">
    <location>
        <begin position="244"/>
        <end position="355"/>
    </location>
</feature>
<dbReference type="PRINTS" id="PR00759">
    <property type="entry name" value="BASICPTASE"/>
</dbReference>
<proteinExistence type="inferred from homology"/>
<evidence type="ECO:0000313" key="11">
    <source>
        <dbReference type="EMBL" id="PFX14339.1"/>
    </source>
</evidence>
<evidence type="ECO:0000259" key="10">
    <source>
        <dbReference type="PROSITE" id="PS51465"/>
    </source>
</evidence>
<dbReference type="InterPro" id="IPR000421">
    <property type="entry name" value="FA58C"/>
</dbReference>
<dbReference type="AlphaFoldDB" id="A0A2B4RC24"/>
<evidence type="ECO:0000256" key="7">
    <source>
        <dbReference type="SAM" id="Phobius"/>
    </source>
</evidence>
<dbReference type="OrthoDB" id="413581at2759"/>
<dbReference type="SMART" id="SM00280">
    <property type="entry name" value="KAZAL"/>
    <property type="match status" value="5"/>
</dbReference>
<dbReference type="Pfam" id="PF07648">
    <property type="entry name" value="Kazal_2"/>
    <property type="match status" value="5"/>
</dbReference>
<sequence length="801" mass="89938">MDFGTDYFISAISTQGAVTEKSWVSSYLVHYYTYHNPPFRPVTDKNGQIKEFKGNTDQSSLVQHWLMPHIFGTMVRFYPTSYVGRLCMSVEVHGCHFTDLAWNFMTHERYQQEYPIKCDLPKLPGTCKASIRKWFYNNKTRQCEPFIYGGCNGNLNNFPTEDKCREKCPVFEECKKRCSAPYSHCLKNNRSEEKCECIQECPKVMKQVCGSDGVTYFNEWLFKKAACEKKTVLSIIGKGSCTACMSPLGLGNGQIRDKQISASSELDKHHAAKQGRASLISFPQESSWCSAPTLDMGTQYLQVDLLSVHILSGFSTQGAVTEKFWVSRYLVRYSLDGTDWILIEDDKGRDKHKGNEQKCECIRECPKVVKPVCASDNVTYNNECLMKKTACEKNREIKIVKNGTCAACMSPLGLGNGQIRDKQISASSELDKHHAAKQGRVSLISSPQESSWCSAPTLDMGTQYLQVDLLSIHILSGFSTQGAVTEKFWVSGYLVRYSLHGSGGCRKNCSAPFSHCVKHEGNKEKCECIQECPKVMKQVCGTDNVTYNNECLLKKTACERNREITIVKNGTCEETRGCNIKCPAPFSRCVKEDGNREKCECIRDCPKIIKHVCGSDNVTYGNECLLKKTACEEERELSVVKKASCAGASTVCDSGPCPPYATCVESDTENRCACPECSHSDTREVCGSDYRSYKNLCELKKHACKKNKRISIVSRGECEVLFYKVNSQEKAAEEKKLSGTMKKMYICGIAVVILGVVIAFAMCMSQPQNRSVQVNKNRDKSSFKTIHDKYQIENLTTKENL</sequence>
<dbReference type="PANTHER" id="PTHR10913">
    <property type="entry name" value="FOLLISTATIN-RELATED"/>
    <property type="match status" value="1"/>
</dbReference>
<feature type="domain" description="Kazal-like" evidence="10">
    <location>
        <begin position="360"/>
        <end position="407"/>
    </location>
</feature>
<dbReference type="SUPFAM" id="SSF49785">
    <property type="entry name" value="Galactose-binding domain-like"/>
    <property type="match status" value="3"/>
</dbReference>
<evidence type="ECO:0000256" key="5">
    <source>
        <dbReference type="ARBA" id="ARBA00023157"/>
    </source>
</evidence>
<dbReference type="InterPro" id="IPR050653">
    <property type="entry name" value="Prot_Inhib_GrowthFact_Antg"/>
</dbReference>
<feature type="domain" description="F5/8 type C" evidence="8">
    <location>
        <begin position="408"/>
        <end position="502"/>
    </location>
</feature>
<name>A0A2B4RC24_STYPI</name>
<keyword evidence="6" id="KW-0166">Nematocyst</keyword>
<feature type="domain" description="Kazal-like" evidence="10">
    <location>
        <begin position="653"/>
        <end position="720"/>
    </location>
</feature>
<dbReference type="InterPro" id="IPR036880">
    <property type="entry name" value="Kunitz_BPTI_sf"/>
</dbReference>
<dbReference type="PROSITE" id="PS51465">
    <property type="entry name" value="KAZAL_2"/>
    <property type="match status" value="5"/>
</dbReference>
<keyword evidence="7" id="KW-0472">Membrane</keyword>
<protein>
    <submittedName>
        <fullName evidence="11">Agrin</fullName>
    </submittedName>
</protein>
<feature type="domain" description="F5/8 type C" evidence="8">
    <location>
        <begin position="1"/>
        <end position="95"/>
    </location>
</feature>
<comment type="caution">
    <text evidence="11">The sequence shown here is derived from an EMBL/GenBank/DDBJ whole genome shotgun (WGS) entry which is preliminary data.</text>
</comment>
<accession>A0A2B4RC24</accession>
<dbReference type="SUPFAM" id="SSF57362">
    <property type="entry name" value="BPTI-like"/>
    <property type="match status" value="1"/>
</dbReference>
<dbReference type="PROSITE" id="PS00280">
    <property type="entry name" value="BPTI_KUNITZ_1"/>
    <property type="match status" value="1"/>
</dbReference>
<evidence type="ECO:0000256" key="2">
    <source>
        <dbReference type="ARBA" id="ARBA00007226"/>
    </source>
</evidence>
<evidence type="ECO:0000313" key="12">
    <source>
        <dbReference type="Proteomes" id="UP000225706"/>
    </source>
</evidence>
<evidence type="ECO:0000256" key="6">
    <source>
        <dbReference type="ARBA" id="ARBA00023331"/>
    </source>
</evidence>
<feature type="domain" description="Kazal-like" evidence="10">
    <location>
        <begin position="527"/>
        <end position="574"/>
    </location>
</feature>
<dbReference type="FunFam" id="3.30.60.30:FF:000049">
    <property type="entry name" value="Predicted protein"/>
    <property type="match status" value="1"/>
</dbReference>
<dbReference type="PROSITE" id="PS50279">
    <property type="entry name" value="BPTI_KUNITZ_2"/>
    <property type="match status" value="1"/>
</dbReference>
<keyword evidence="7" id="KW-0812">Transmembrane</keyword>
<keyword evidence="5" id="KW-1015">Disulfide bond</keyword>
<evidence type="ECO:0000256" key="4">
    <source>
        <dbReference type="ARBA" id="ARBA00022900"/>
    </source>
</evidence>
<feature type="transmembrane region" description="Helical" evidence="7">
    <location>
        <begin position="743"/>
        <end position="763"/>
    </location>
</feature>
<dbReference type="EMBL" id="LSMT01000795">
    <property type="protein sequence ID" value="PFX14339.1"/>
    <property type="molecule type" value="Genomic_DNA"/>
</dbReference>
<reference evidence="12" key="1">
    <citation type="journal article" date="2017" name="bioRxiv">
        <title>Comparative analysis of the genomes of Stylophora pistillata and Acropora digitifera provides evidence for extensive differences between species of corals.</title>
        <authorList>
            <person name="Voolstra C.R."/>
            <person name="Li Y."/>
            <person name="Liew Y.J."/>
            <person name="Baumgarten S."/>
            <person name="Zoccola D."/>
            <person name="Flot J.-F."/>
            <person name="Tambutte S."/>
            <person name="Allemand D."/>
            <person name="Aranda M."/>
        </authorList>
    </citation>
    <scope>NUCLEOTIDE SEQUENCE [LARGE SCALE GENOMIC DNA]</scope>
</reference>
<dbReference type="GO" id="GO:0005576">
    <property type="term" value="C:extracellular region"/>
    <property type="evidence" value="ECO:0007669"/>
    <property type="project" value="TreeGrafter"/>
</dbReference>
<evidence type="ECO:0000256" key="1">
    <source>
        <dbReference type="ARBA" id="ARBA00004532"/>
    </source>
</evidence>
<evidence type="ECO:0000256" key="3">
    <source>
        <dbReference type="ARBA" id="ARBA00022690"/>
    </source>
</evidence>
<comment type="subcellular location">
    <subcellularLocation>
        <location evidence="1">Nematocyst</location>
    </subcellularLocation>
</comment>
<dbReference type="InterPro" id="IPR020901">
    <property type="entry name" value="Prtase_inh_Kunz-CS"/>
</dbReference>